<protein>
    <recommendedName>
        <fullName evidence="1">ATP-dependent DNA helicase</fullName>
        <ecNumber evidence="1">5.6.2.3</ecNumber>
    </recommendedName>
</protein>
<dbReference type="Pfam" id="PF05970">
    <property type="entry name" value="PIF1"/>
    <property type="match status" value="1"/>
</dbReference>
<dbReference type="GO" id="GO:0006281">
    <property type="term" value="P:DNA repair"/>
    <property type="evidence" value="ECO:0007669"/>
    <property type="project" value="UniProtKB-KW"/>
</dbReference>
<dbReference type="InterPro" id="IPR010285">
    <property type="entry name" value="DNA_helicase_pif1-like_DEAD"/>
</dbReference>
<dbReference type="PANTHER" id="PTHR10492:SF57">
    <property type="entry name" value="ATP-DEPENDENT DNA HELICASE"/>
    <property type="match status" value="1"/>
</dbReference>
<evidence type="ECO:0000256" key="1">
    <source>
        <dbReference type="RuleBase" id="RU363044"/>
    </source>
</evidence>
<sequence>LPNELQQLFSGNHQKSKLFLQNLRVYNSAFSFASFNANLINFNAQKRGSYCFKIQGQTNEQSSYGQLFILDANEVTEYCLNTNSNLDKELLRTLDDIIRSNNIFAQSYQMMHEEICYQESLDLNVPRINWCKENQKQLRIEKHQGLIDYLEKVATDANTRIGRIMILSSTFIGSPRNMMQNYQDAVAIVRKYGKTDVFITMTCNPNWLEMKENLLPAQQPTDRPDICAGVFNIKKDYMIDLIVRQKFFGEVKAFVYVIEFQKRGLPHVHMLVTLKQNCKITNSETVDKYFSAEIPDPVIDKNLHEIVDIMKNMIHGPCGDWCMINGKCSKHFPKPFHEETTMDENDYPQYRRKDTSISYEKSREFVVDNRFVVPYCPILSMIFNCHINVEIVSSIKSVKYLYKYIYKGHDAASFVIENNVNDTEIVHDEIKDFIEARYVGPVEVYWRITGKTSQEKSHAIIRLPVHLPNEQNVIISDCSNEENLQSVLERITMLMDYFDLNKRDVDARQYRYTDIPLARIILCYIITYNGKIVILGGDFRQLLPVQQRATRSEIVNLSIKFSSLWKHFKIFSLTENMRILPHEEEFARFLLDLGNGNLNDYSNNIKIPLRCAADLNADIIKDTYEEVIKHNQYRLAAKRAILSARNVDVDEINKQVVNLLDESTERVYTIRLLHAVETINDYHDINEAILLEYLNSLNSINLPPYELRLRKYTVIMLIRK</sequence>
<comment type="cofactor">
    <cofactor evidence="1">
        <name>Mg(2+)</name>
        <dbReference type="ChEBI" id="CHEBI:18420"/>
    </cofactor>
</comment>
<gene>
    <name evidence="4" type="ORF">ALC57_01951</name>
</gene>
<comment type="similarity">
    <text evidence="1">Belongs to the helicase family.</text>
</comment>
<dbReference type="GO" id="GO:0000723">
    <property type="term" value="P:telomere maintenance"/>
    <property type="evidence" value="ECO:0007669"/>
    <property type="project" value="InterPro"/>
</dbReference>
<dbReference type="GO" id="GO:0006310">
    <property type="term" value="P:DNA recombination"/>
    <property type="evidence" value="ECO:0007669"/>
    <property type="project" value="UniProtKB-KW"/>
</dbReference>
<keyword evidence="1" id="KW-0227">DNA damage</keyword>
<keyword evidence="1" id="KW-0547">Nucleotide-binding</keyword>
<keyword evidence="1" id="KW-0233">DNA recombination</keyword>
<organism evidence="4 5">
    <name type="scientific">Trachymyrmex cornetzi</name>
    <dbReference type="NCBI Taxonomy" id="471704"/>
    <lineage>
        <taxon>Eukaryota</taxon>
        <taxon>Metazoa</taxon>
        <taxon>Ecdysozoa</taxon>
        <taxon>Arthropoda</taxon>
        <taxon>Hexapoda</taxon>
        <taxon>Insecta</taxon>
        <taxon>Pterygota</taxon>
        <taxon>Neoptera</taxon>
        <taxon>Endopterygota</taxon>
        <taxon>Hymenoptera</taxon>
        <taxon>Apocrita</taxon>
        <taxon>Aculeata</taxon>
        <taxon>Formicoidea</taxon>
        <taxon>Formicidae</taxon>
        <taxon>Myrmicinae</taxon>
        <taxon>Trachymyrmex</taxon>
    </lineage>
</organism>
<reference evidence="4 5" key="1">
    <citation type="submission" date="2015-09" db="EMBL/GenBank/DDBJ databases">
        <title>Trachymyrmex cornetzi WGS genome.</title>
        <authorList>
            <person name="Nygaard S."/>
            <person name="Hu H."/>
            <person name="Boomsma J."/>
            <person name="Zhang G."/>
        </authorList>
    </citation>
    <scope>NUCLEOTIDE SEQUENCE [LARGE SCALE GENOMIC DNA]</scope>
    <source>
        <strain evidence="4">Tcor2-1</strain>
        <tissue evidence="4">Whole body</tissue>
    </source>
</reference>
<comment type="catalytic activity">
    <reaction evidence="1">
        <text>ATP + H2O = ADP + phosphate + H(+)</text>
        <dbReference type="Rhea" id="RHEA:13065"/>
        <dbReference type="ChEBI" id="CHEBI:15377"/>
        <dbReference type="ChEBI" id="CHEBI:15378"/>
        <dbReference type="ChEBI" id="CHEBI:30616"/>
        <dbReference type="ChEBI" id="CHEBI:43474"/>
        <dbReference type="ChEBI" id="CHEBI:456216"/>
        <dbReference type="EC" id="5.6.2.3"/>
    </reaction>
</comment>
<dbReference type="GO" id="GO:0016887">
    <property type="term" value="F:ATP hydrolysis activity"/>
    <property type="evidence" value="ECO:0007669"/>
    <property type="project" value="RHEA"/>
</dbReference>
<dbReference type="PANTHER" id="PTHR10492">
    <property type="match status" value="1"/>
</dbReference>
<evidence type="ECO:0000313" key="4">
    <source>
        <dbReference type="EMBL" id="KYN28632.1"/>
    </source>
</evidence>
<dbReference type="Proteomes" id="UP000078492">
    <property type="component" value="Unassembled WGS sequence"/>
</dbReference>
<feature type="domain" description="DNA helicase Pif1-like DEAD-box helicase" evidence="2">
    <location>
        <begin position="458"/>
        <end position="601"/>
    </location>
</feature>
<name>A0A151JPC6_9HYME</name>
<dbReference type="AlphaFoldDB" id="A0A151JPC6"/>
<dbReference type="SUPFAM" id="SSF52540">
    <property type="entry name" value="P-loop containing nucleoside triphosphate hydrolases"/>
    <property type="match status" value="1"/>
</dbReference>
<dbReference type="EC" id="5.6.2.3" evidence="1"/>
<keyword evidence="1" id="KW-0234">DNA repair</keyword>
<feature type="non-terminal residue" evidence="4">
    <location>
        <position position="1"/>
    </location>
</feature>
<evidence type="ECO:0000259" key="2">
    <source>
        <dbReference type="Pfam" id="PF05970"/>
    </source>
</evidence>
<dbReference type="Pfam" id="PF14214">
    <property type="entry name" value="Helitron_like_N"/>
    <property type="match status" value="1"/>
</dbReference>
<dbReference type="GO" id="GO:0005524">
    <property type="term" value="F:ATP binding"/>
    <property type="evidence" value="ECO:0007669"/>
    <property type="project" value="UniProtKB-KW"/>
</dbReference>
<feature type="domain" description="Helitron helicase-like" evidence="3">
    <location>
        <begin position="110"/>
        <end position="272"/>
    </location>
</feature>
<accession>A0A151JPC6</accession>
<evidence type="ECO:0000313" key="5">
    <source>
        <dbReference type="Proteomes" id="UP000078492"/>
    </source>
</evidence>
<dbReference type="STRING" id="471704.A0A151JPC6"/>
<dbReference type="InterPro" id="IPR027417">
    <property type="entry name" value="P-loop_NTPase"/>
</dbReference>
<dbReference type="GO" id="GO:0043139">
    <property type="term" value="F:5'-3' DNA helicase activity"/>
    <property type="evidence" value="ECO:0007669"/>
    <property type="project" value="UniProtKB-EC"/>
</dbReference>
<keyword evidence="5" id="KW-1185">Reference proteome</keyword>
<keyword evidence="1" id="KW-0378">Hydrolase</keyword>
<dbReference type="InterPro" id="IPR025476">
    <property type="entry name" value="Helitron_helicase-like"/>
</dbReference>
<keyword evidence="1" id="KW-0347">Helicase</keyword>
<dbReference type="EMBL" id="KQ978748">
    <property type="protein sequence ID" value="KYN28632.1"/>
    <property type="molecule type" value="Genomic_DNA"/>
</dbReference>
<keyword evidence="1" id="KW-0067">ATP-binding</keyword>
<evidence type="ECO:0000259" key="3">
    <source>
        <dbReference type="Pfam" id="PF14214"/>
    </source>
</evidence>
<proteinExistence type="inferred from homology"/>